<proteinExistence type="predicted"/>
<gene>
    <name evidence="2" type="ORF">APZ42_027871</name>
</gene>
<evidence type="ECO:0000313" key="2">
    <source>
        <dbReference type="EMBL" id="KZS08218.1"/>
    </source>
</evidence>
<dbReference type="Proteomes" id="UP000076858">
    <property type="component" value="Unassembled WGS sequence"/>
</dbReference>
<name>A0A0P5Z1S7_9CRUS</name>
<accession>A0A0P5Z1S7</accession>
<evidence type="ECO:0000256" key="1">
    <source>
        <dbReference type="SAM" id="MobiDB-lite"/>
    </source>
</evidence>
<keyword evidence="3" id="KW-1185">Reference proteome</keyword>
<evidence type="ECO:0000313" key="3">
    <source>
        <dbReference type="Proteomes" id="UP000076858"/>
    </source>
</evidence>
<dbReference type="AlphaFoldDB" id="A0A0P5Z1S7"/>
<feature type="compositionally biased region" description="Polar residues" evidence="1">
    <location>
        <begin position="1"/>
        <end position="18"/>
    </location>
</feature>
<comment type="caution">
    <text evidence="2">The sequence shown here is derived from an EMBL/GenBank/DDBJ whole genome shotgun (WGS) entry which is preliminary data.</text>
</comment>
<organism evidence="2 3">
    <name type="scientific">Daphnia magna</name>
    <dbReference type="NCBI Taxonomy" id="35525"/>
    <lineage>
        <taxon>Eukaryota</taxon>
        <taxon>Metazoa</taxon>
        <taxon>Ecdysozoa</taxon>
        <taxon>Arthropoda</taxon>
        <taxon>Crustacea</taxon>
        <taxon>Branchiopoda</taxon>
        <taxon>Diplostraca</taxon>
        <taxon>Cladocera</taxon>
        <taxon>Anomopoda</taxon>
        <taxon>Daphniidae</taxon>
        <taxon>Daphnia</taxon>
    </lineage>
</organism>
<sequence length="126" mass="13937">MSTHHLLTQRNTTATSSMPMYPVKKNTNSATTVEMRVTTPPAMNSPRTTVSAPRSSGLIPMMATVSTTGSTIMATVTHPLTPSLLPFTSLPLPNTRQTTKNVIELRRNTFRSCCYTRMEMLFLAHH</sequence>
<reference evidence="2 3" key="1">
    <citation type="submission" date="2016-03" db="EMBL/GenBank/DDBJ databases">
        <title>EvidentialGene: Evidence-directed Construction of Genes on Genomes.</title>
        <authorList>
            <person name="Gilbert D.G."/>
            <person name="Choi J.-H."/>
            <person name="Mockaitis K."/>
            <person name="Colbourne J."/>
            <person name="Pfrender M."/>
        </authorList>
    </citation>
    <scope>NUCLEOTIDE SEQUENCE [LARGE SCALE GENOMIC DNA]</scope>
    <source>
        <strain evidence="2 3">Xinb3</strain>
        <tissue evidence="2">Complete organism</tissue>
    </source>
</reference>
<feature type="region of interest" description="Disordered" evidence="1">
    <location>
        <begin position="1"/>
        <end position="24"/>
    </location>
</feature>
<protein>
    <submittedName>
        <fullName evidence="2">Uncharacterized protein</fullName>
    </submittedName>
</protein>
<dbReference type="EMBL" id="LRGB01002285">
    <property type="protein sequence ID" value="KZS08218.1"/>
    <property type="molecule type" value="Genomic_DNA"/>
</dbReference>